<dbReference type="InterPro" id="IPR010730">
    <property type="entry name" value="HET"/>
</dbReference>
<dbReference type="OrthoDB" id="3649769at2759"/>
<dbReference type="GeneID" id="68293322"/>
<protein>
    <recommendedName>
        <fullName evidence="1">Heterokaryon incompatibility domain-containing protein</fullName>
    </recommendedName>
</protein>
<organism evidence="2 3">
    <name type="scientific">Cercospora kikuchii</name>
    <dbReference type="NCBI Taxonomy" id="84275"/>
    <lineage>
        <taxon>Eukaryota</taxon>
        <taxon>Fungi</taxon>
        <taxon>Dikarya</taxon>
        <taxon>Ascomycota</taxon>
        <taxon>Pezizomycotina</taxon>
        <taxon>Dothideomycetes</taxon>
        <taxon>Dothideomycetidae</taxon>
        <taxon>Mycosphaerellales</taxon>
        <taxon>Mycosphaerellaceae</taxon>
        <taxon>Cercospora</taxon>
    </lineage>
</organism>
<evidence type="ECO:0000313" key="3">
    <source>
        <dbReference type="Proteomes" id="UP000825890"/>
    </source>
</evidence>
<keyword evidence="3" id="KW-1185">Reference proteome</keyword>
<evidence type="ECO:0000313" key="2">
    <source>
        <dbReference type="EMBL" id="GIZ44552.1"/>
    </source>
</evidence>
<dbReference type="Pfam" id="PF06985">
    <property type="entry name" value="HET"/>
    <property type="match status" value="1"/>
</dbReference>
<dbReference type="EMBL" id="BOLY01000004">
    <property type="protein sequence ID" value="GIZ44552.1"/>
    <property type="molecule type" value="Genomic_DNA"/>
</dbReference>
<dbReference type="PANTHER" id="PTHR33112">
    <property type="entry name" value="DOMAIN PROTEIN, PUTATIVE-RELATED"/>
    <property type="match status" value="1"/>
</dbReference>
<sequence>MEPIPVRERRIRALPDDKWDVEPEEWTLPIYTSRPLCSTGDLCIICDENLPHMLDFTKLIDQEPELDFGWLDCISATKSCALCQFIAEMAEHTGDLDLGSYHAYNRVHCTIVPGSVGEGPPRALRTQWTFLLELHSLEEAVSDKGGISVWIQSQDPVLASFALDQKSLLDLRKYDAGLSDDTIESFDFGRKIADDVHPTFLKTCYDICQQHYGSKCQILDAWTQFSGGREMTTQPSLRYLRVIDTELLKLVYLPDGADFVALSYTWSAVPCIALLETTEERLFGTIELEKLPHTIRDSIQVVRYIGERYLWADRLCIMQDSPKDKATQLAQMDRIYLQATLTIVAAASGADGVDKGLPGVRKGTRSVRQPTATIRQHVQFTHVIADRVDAHVKQSHWATRAWTYQEQIMSRRQLVFFQQQVAFVCQQETFTEDHISGDYLLDPTGQVAAARQNDGALATDRTTIDTSYHHDGVVGDYTQRRMSDCTDVLNAINGLLRIITKANGEKFLCGLPMSRLVTDWLVWRPTGYSERRCSMDLPFLPSWTWAGWIGHVVYDPEIHGECEELVEGEYAVIVPAVQKGEERNEEAGPPDLIELRPAEVDDDIDLLFHHSCLQRARLRFFAPTATAHLAPTLWGFPYRILCSDLPETVSRAHQVFLNSSFAGLIFPHIPASTSVSDLLSQVLDFRRTLDYQRGEQLREIELVALSEAPRPWAIFYPCHPDHEDASENYFYLDEEGEKQSHVPFDPEVWNGVEEGGRVVNVLMIEWDHIEGCMVARRTGVGQVHRDAWEMAGPKVREIVLG</sequence>
<dbReference type="RefSeq" id="XP_044659039.1">
    <property type="nucleotide sequence ID" value="XM_044803104.1"/>
</dbReference>
<comment type="caution">
    <text evidence="2">The sequence shown here is derived from an EMBL/GenBank/DDBJ whole genome shotgun (WGS) entry which is preliminary data.</text>
</comment>
<dbReference type="Proteomes" id="UP000825890">
    <property type="component" value="Unassembled WGS sequence"/>
</dbReference>
<name>A0A9P3FHR5_9PEZI</name>
<dbReference type="AlphaFoldDB" id="A0A9P3FHR5"/>
<dbReference type="PANTHER" id="PTHR33112:SF12">
    <property type="entry name" value="HETEROKARYON INCOMPATIBILITY DOMAIN-CONTAINING PROTEIN"/>
    <property type="match status" value="1"/>
</dbReference>
<feature type="domain" description="Heterokaryon incompatibility" evidence="1">
    <location>
        <begin position="259"/>
        <end position="406"/>
    </location>
</feature>
<accession>A0A9P3FHR5</accession>
<proteinExistence type="predicted"/>
<gene>
    <name evidence="2" type="ORF">CKM354_000774700</name>
</gene>
<evidence type="ECO:0000259" key="1">
    <source>
        <dbReference type="Pfam" id="PF06985"/>
    </source>
</evidence>
<reference evidence="2 3" key="1">
    <citation type="submission" date="2021-01" db="EMBL/GenBank/DDBJ databases">
        <title>Cercospora kikuchii MAFF 305040 whole genome shotgun sequence.</title>
        <authorList>
            <person name="Kashiwa T."/>
            <person name="Suzuki T."/>
        </authorList>
    </citation>
    <scope>NUCLEOTIDE SEQUENCE [LARGE SCALE GENOMIC DNA]</scope>
    <source>
        <strain evidence="2 3">MAFF 305040</strain>
    </source>
</reference>